<reference evidence="9 10" key="1">
    <citation type="submission" date="2018-06" db="EMBL/GenBank/DDBJ databases">
        <title>Genomic Encyclopedia of Type Strains, Phase III (KMG-III): the genomes of soil and plant-associated and newly described type strains.</title>
        <authorList>
            <person name="Whitman W."/>
        </authorList>
    </citation>
    <scope>NUCLEOTIDE SEQUENCE [LARGE SCALE GENOMIC DNA]</scope>
    <source>
        <strain evidence="9 10">CECT 7732</strain>
    </source>
</reference>
<dbReference type="PROSITE" id="PS01063">
    <property type="entry name" value="SIGMA70_ECF"/>
    <property type="match status" value="1"/>
</dbReference>
<dbReference type="PANTHER" id="PTHR43133:SF62">
    <property type="entry name" value="RNA POLYMERASE SIGMA FACTOR SIGZ"/>
    <property type="match status" value="1"/>
</dbReference>
<organism evidence="9 10">
    <name type="scientific">Marinomonas aquiplantarum</name>
    <dbReference type="NCBI Taxonomy" id="491951"/>
    <lineage>
        <taxon>Bacteria</taxon>
        <taxon>Pseudomonadati</taxon>
        <taxon>Pseudomonadota</taxon>
        <taxon>Gammaproteobacteria</taxon>
        <taxon>Oceanospirillales</taxon>
        <taxon>Oceanospirillaceae</taxon>
        <taxon>Marinomonas</taxon>
    </lineage>
</organism>
<sequence length="184" mass="21109">MLAKNHTTETLVSLLERVAQKDQAAFSELYQATHRKLFGIVLRILSKQALAEDILQEVYLTVWQKAPAFNSEVASPVTWLATIARNRAIDEIRKTQLPEQESDVDFDLILDDKMRPEEATSQRKELQKLETCLQGLESPKAEMIKAAYLNGESREQLSRRFNQPLGTIKTWLHRSIKQLQGCMK</sequence>
<gene>
    <name evidence="9" type="ORF">DFP76_102362</name>
</gene>
<dbReference type="RefSeq" id="WP_245931874.1">
    <property type="nucleotide sequence ID" value="NZ_QNRF01000002.1"/>
</dbReference>
<dbReference type="InterPro" id="IPR014284">
    <property type="entry name" value="RNA_pol_sigma-70_dom"/>
</dbReference>
<protein>
    <recommendedName>
        <fullName evidence="6">RNA polymerase sigma factor</fullName>
    </recommendedName>
</protein>
<evidence type="ECO:0000313" key="10">
    <source>
        <dbReference type="Proteomes" id="UP000252086"/>
    </source>
</evidence>
<dbReference type="Pfam" id="PF04542">
    <property type="entry name" value="Sigma70_r2"/>
    <property type="match status" value="1"/>
</dbReference>
<feature type="domain" description="RNA polymerase sigma factor 70 region 4 type 2" evidence="8">
    <location>
        <begin position="127"/>
        <end position="179"/>
    </location>
</feature>
<dbReference type="InterPro" id="IPR013324">
    <property type="entry name" value="RNA_pol_sigma_r3/r4-like"/>
</dbReference>
<feature type="domain" description="RNA polymerase sigma-70 region 2" evidence="7">
    <location>
        <begin position="29"/>
        <end position="96"/>
    </location>
</feature>
<proteinExistence type="inferred from homology"/>
<evidence type="ECO:0000256" key="3">
    <source>
        <dbReference type="ARBA" id="ARBA00023082"/>
    </source>
</evidence>
<dbReference type="InterPro" id="IPR039425">
    <property type="entry name" value="RNA_pol_sigma-70-like"/>
</dbReference>
<dbReference type="GO" id="GO:0016987">
    <property type="term" value="F:sigma factor activity"/>
    <property type="evidence" value="ECO:0007669"/>
    <property type="project" value="UniProtKB-KW"/>
</dbReference>
<dbReference type="NCBIfam" id="TIGR02937">
    <property type="entry name" value="sigma70-ECF"/>
    <property type="match status" value="1"/>
</dbReference>
<dbReference type="InterPro" id="IPR007627">
    <property type="entry name" value="RNA_pol_sigma70_r2"/>
</dbReference>
<keyword evidence="4 6" id="KW-0238">DNA-binding</keyword>
<dbReference type="InterPro" id="IPR013325">
    <property type="entry name" value="RNA_pol_sigma_r2"/>
</dbReference>
<dbReference type="AlphaFoldDB" id="A0A366D4J9"/>
<keyword evidence="10" id="KW-1185">Reference proteome</keyword>
<dbReference type="Proteomes" id="UP000252086">
    <property type="component" value="Unassembled WGS sequence"/>
</dbReference>
<dbReference type="Gene3D" id="1.10.10.10">
    <property type="entry name" value="Winged helix-like DNA-binding domain superfamily/Winged helix DNA-binding domain"/>
    <property type="match status" value="1"/>
</dbReference>
<dbReference type="PANTHER" id="PTHR43133">
    <property type="entry name" value="RNA POLYMERASE ECF-TYPE SIGMA FACTO"/>
    <property type="match status" value="1"/>
</dbReference>
<dbReference type="Pfam" id="PF08281">
    <property type="entry name" value="Sigma70_r4_2"/>
    <property type="match status" value="1"/>
</dbReference>
<evidence type="ECO:0000256" key="5">
    <source>
        <dbReference type="ARBA" id="ARBA00023163"/>
    </source>
</evidence>
<comment type="similarity">
    <text evidence="1 6">Belongs to the sigma-70 factor family. ECF subfamily.</text>
</comment>
<name>A0A366D4J9_9GAMM</name>
<evidence type="ECO:0000256" key="1">
    <source>
        <dbReference type="ARBA" id="ARBA00010641"/>
    </source>
</evidence>
<dbReference type="SUPFAM" id="SSF88659">
    <property type="entry name" value="Sigma3 and sigma4 domains of RNA polymerase sigma factors"/>
    <property type="match status" value="1"/>
</dbReference>
<dbReference type="GO" id="GO:0003677">
    <property type="term" value="F:DNA binding"/>
    <property type="evidence" value="ECO:0007669"/>
    <property type="project" value="UniProtKB-KW"/>
</dbReference>
<evidence type="ECO:0000256" key="6">
    <source>
        <dbReference type="RuleBase" id="RU000716"/>
    </source>
</evidence>
<keyword evidence="2 6" id="KW-0805">Transcription regulation</keyword>
<evidence type="ECO:0000256" key="4">
    <source>
        <dbReference type="ARBA" id="ARBA00023125"/>
    </source>
</evidence>
<dbReference type="GO" id="GO:0006352">
    <property type="term" value="P:DNA-templated transcription initiation"/>
    <property type="evidence" value="ECO:0007669"/>
    <property type="project" value="InterPro"/>
</dbReference>
<keyword evidence="3 6" id="KW-0731">Sigma factor</keyword>
<dbReference type="SUPFAM" id="SSF88946">
    <property type="entry name" value="Sigma2 domain of RNA polymerase sigma factors"/>
    <property type="match status" value="1"/>
</dbReference>
<evidence type="ECO:0000256" key="2">
    <source>
        <dbReference type="ARBA" id="ARBA00023015"/>
    </source>
</evidence>
<dbReference type="EMBL" id="QNRF01000002">
    <property type="protein sequence ID" value="RBO84960.1"/>
    <property type="molecule type" value="Genomic_DNA"/>
</dbReference>
<keyword evidence="5 6" id="KW-0804">Transcription</keyword>
<evidence type="ECO:0000259" key="8">
    <source>
        <dbReference type="Pfam" id="PF08281"/>
    </source>
</evidence>
<evidence type="ECO:0000313" key="9">
    <source>
        <dbReference type="EMBL" id="RBO84960.1"/>
    </source>
</evidence>
<dbReference type="InterPro" id="IPR000838">
    <property type="entry name" value="RNA_pol_sigma70_ECF_CS"/>
</dbReference>
<evidence type="ECO:0000259" key="7">
    <source>
        <dbReference type="Pfam" id="PF04542"/>
    </source>
</evidence>
<dbReference type="InterPro" id="IPR036388">
    <property type="entry name" value="WH-like_DNA-bd_sf"/>
</dbReference>
<accession>A0A366D4J9</accession>
<comment type="caution">
    <text evidence="9">The sequence shown here is derived from an EMBL/GenBank/DDBJ whole genome shotgun (WGS) entry which is preliminary data.</text>
</comment>
<dbReference type="Gene3D" id="1.10.1740.10">
    <property type="match status" value="1"/>
</dbReference>
<dbReference type="InterPro" id="IPR013249">
    <property type="entry name" value="RNA_pol_sigma70_r4_t2"/>
</dbReference>